<dbReference type="Proteomes" id="UP000708298">
    <property type="component" value="Unassembled WGS sequence"/>
</dbReference>
<evidence type="ECO:0000259" key="1">
    <source>
        <dbReference type="Pfam" id="PF19263"/>
    </source>
</evidence>
<keyword evidence="3" id="KW-1185">Reference proteome</keyword>
<reference evidence="2" key="1">
    <citation type="journal article" date="2021" name="Microorganisms">
        <title>Acidisoma silvae sp. nov. and Acidisomacellulosilytica sp. nov., Two Acidophilic Bacteria Isolated from Decaying Wood, Hydrolyzing Cellulose and Producing Poly-3-hydroxybutyrate.</title>
        <authorList>
            <person name="Mieszkin S."/>
            <person name="Pouder E."/>
            <person name="Uroz S."/>
            <person name="Simon-Colin C."/>
            <person name="Alain K."/>
        </authorList>
    </citation>
    <scope>NUCLEOTIDE SEQUENCE</scope>
    <source>
        <strain evidence="2">HW T2.11</strain>
    </source>
</reference>
<dbReference type="EMBL" id="JAESVB010000015">
    <property type="protein sequence ID" value="MCB8877599.1"/>
    <property type="molecule type" value="Genomic_DNA"/>
</dbReference>
<gene>
    <name evidence="2" type="ORF">ASILVAE211_20560</name>
</gene>
<dbReference type="RefSeq" id="WP_227323247.1">
    <property type="nucleotide sequence ID" value="NZ_JAESVB010000015.1"/>
</dbReference>
<organism evidence="2 3">
    <name type="scientific">Acidisoma silvae</name>
    <dbReference type="NCBI Taxonomy" id="2802396"/>
    <lineage>
        <taxon>Bacteria</taxon>
        <taxon>Pseudomonadati</taxon>
        <taxon>Pseudomonadota</taxon>
        <taxon>Alphaproteobacteria</taxon>
        <taxon>Acetobacterales</taxon>
        <taxon>Acidocellaceae</taxon>
        <taxon>Acidisoma</taxon>
    </lineage>
</organism>
<name>A0A963YVI0_9PROT</name>
<dbReference type="SUPFAM" id="SSF52540">
    <property type="entry name" value="P-loop containing nucleoside triphosphate hydrolases"/>
    <property type="match status" value="1"/>
</dbReference>
<dbReference type="InterPro" id="IPR045455">
    <property type="entry name" value="NrS-1_pol-like_helicase"/>
</dbReference>
<evidence type="ECO:0000313" key="3">
    <source>
        <dbReference type="Proteomes" id="UP000708298"/>
    </source>
</evidence>
<sequence length="501" mass="56214">MDAIFSDPEDVADFVKKAGAPAAPKDCDAETLAVVKRLNKKYSLVNEGGKAVIFQTAYDPLLKRRRIDRLSSRDLQTLYLNEKVETGVDDQKRPVYKTVANIWLNHPERRQFIDGVTFDPTTTKSEAGVLNLWEGFAITPALGDWSLLRSHIHQIICDGDRGHFDYLMGWMARMVQRPAEQGEVAVVMKGGEGTGKGTLAKALLKIMGQHGIAISNAKHLTGNFNGHLRDAIMLFADEAFFAGDRAHVGVLKSIITEPYLTVEAKFQNAVQMPNFLHLMMASNEEWVVPASLDARRFFVLEVVDAAKNNHEYFAAIWAQMEAGGYGAMLHDLLALDLTHFNVRAVPVTEGLQQQRKLSLPIPEAWWQDCLARGYVFRSRLGLEKHFAQWHDVISTELLFASYAEFAKERHERRPMTREQFGHFMRRMGGNPVRPRKGFGGEHIVDETNAFGGSARTAKPIEMTRPFSYKTGNLGDARAAFCEATKLEVTWGTDEMFPEAAE</sequence>
<comment type="caution">
    <text evidence="2">The sequence shown here is derived from an EMBL/GenBank/DDBJ whole genome shotgun (WGS) entry which is preliminary data.</text>
</comment>
<protein>
    <recommendedName>
        <fullName evidence="1">NrS-1 polymerase-like helicase domain-containing protein</fullName>
    </recommendedName>
</protein>
<dbReference type="Pfam" id="PF19263">
    <property type="entry name" value="DUF5906"/>
    <property type="match status" value="1"/>
</dbReference>
<reference evidence="2" key="2">
    <citation type="submission" date="2021-01" db="EMBL/GenBank/DDBJ databases">
        <authorList>
            <person name="Mieszkin S."/>
            <person name="Pouder E."/>
            <person name="Alain K."/>
        </authorList>
    </citation>
    <scope>NUCLEOTIDE SEQUENCE</scope>
    <source>
        <strain evidence="2">HW T2.11</strain>
    </source>
</reference>
<accession>A0A963YVI0</accession>
<dbReference type="AlphaFoldDB" id="A0A963YVI0"/>
<dbReference type="InterPro" id="IPR027417">
    <property type="entry name" value="P-loop_NTPase"/>
</dbReference>
<evidence type="ECO:0000313" key="2">
    <source>
        <dbReference type="EMBL" id="MCB8877599.1"/>
    </source>
</evidence>
<proteinExistence type="predicted"/>
<dbReference type="Gene3D" id="3.40.50.300">
    <property type="entry name" value="P-loop containing nucleotide triphosphate hydrolases"/>
    <property type="match status" value="1"/>
</dbReference>
<feature type="domain" description="NrS-1 polymerase-like helicase" evidence="1">
    <location>
        <begin position="188"/>
        <end position="296"/>
    </location>
</feature>